<evidence type="ECO:0000256" key="3">
    <source>
        <dbReference type="SAM" id="SignalP"/>
    </source>
</evidence>
<comment type="caution">
    <text evidence="4">The sequence shown here is derived from an EMBL/GenBank/DDBJ whole genome shotgun (WGS) entry which is preliminary data.</text>
</comment>
<dbReference type="RefSeq" id="WP_174403964.1">
    <property type="nucleotide sequence ID" value="NZ_BLVO01000005.1"/>
</dbReference>
<dbReference type="AlphaFoldDB" id="A0A7J0BEX8"/>
<dbReference type="Proteomes" id="UP000503840">
    <property type="component" value="Unassembled WGS sequence"/>
</dbReference>
<evidence type="ECO:0000313" key="4">
    <source>
        <dbReference type="EMBL" id="GFM32247.1"/>
    </source>
</evidence>
<dbReference type="PANTHER" id="PTHR36842">
    <property type="entry name" value="PROTEIN TOLB HOMOLOG"/>
    <property type="match status" value="1"/>
</dbReference>
<protein>
    <submittedName>
        <fullName evidence="4">Protein TolB</fullName>
    </submittedName>
</protein>
<accession>A0A7J0BEX8</accession>
<dbReference type="EMBL" id="BLVO01000005">
    <property type="protein sequence ID" value="GFM32247.1"/>
    <property type="molecule type" value="Genomic_DNA"/>
</dbReference>
<dbReference type="Gene3D" id="3.40.50.10070">
    <property type="entry name" value="TolB, N-terminal domain"/>
    <property type="match status" value="1"/>
</dbReference>
<feature type="region of interest" description="Disordered" evidence="2">
    <location>
        <begin position="423"/>
        <end position="444"/>
    </location>
</feature>
<dbReference type="Gene3D" id="2.120.10.30">
    <property type="entry name" value="TolB, C-terminal domain"/>
    <property type="match status" value="2"/>
</dbReference>
<evidence type="ECO:0000256" key="2">
    <source>
        <dbReference type="SAM" id="MobiDB-lite"/>
    </source>
</evidence>
<keyword evidence="5" id="KW-1185">Reference proteome</keyword>
<feature type="signal peptide" evidence="3">
    <location>
        <begin position="1"/>
        <end position="23"/>
    </location>
</feature>
<dbReference type="Pfam" id="PF07676">
    <property type="entry name" value="PD40"/>
    <property type="match status" value="4"/>
</dbReference>
<dbReference type="InterPro" id="IPR011042">
    <property type="entry name" value="6-blade_b-propeller_TolB-like"/>
</dbReference>
<name>A0A7J0BEX8_9BACT</name>
<sequence length="444" mass="48582">MKHLRTTFLLIVTLALTVLQAHARSLEVDIYGPGQGALNLVTAEPLGSAGPAGPITGAPVMGSQLKKLIDGNLYYLPFLNVVEGGTILGGNRLAGFKAPDVDMRRYQLAGVDLLITAGWPTPAPGKSPSVELRVYEVLSGKLVLGKAYYDITPEMLPRVADRFCADFMKALTGRGDFFLSTLAFVKKAGKTQKDIWSVHATGRDLRQLTKLKGLSLSPSWSPDGRYIIFSHIGDRYHSLGVWDRLTRRVQHIKFPGNTIIGPTFLPNNKVAVSLASGGNPDIYLLNHIFQKESTLIENWAIDVSPSFDATGTKMAYVSSRRGNPHIFLKDLKTGSDERVTREGKYNTNPSISPDGELVAFSRMVDGQHRIFVLDLVTGREKQVTFGPGNDEMPAFAPDGYFLAFSSSRTGQYKIYLTTRHGGDPRLVPTGPGEDTMPSWGFVPE</sequence>
<dbReference type="SUPFAM" id="SSF52964">
    <property type="entry name" value="TolB, N-terminal domain"/>
    <property type="match status" value="1"/>
</dbReference>
<organism evidence="4 5">
    <name type="scientific">Desulfovibrio subterraneus</name>
    <dbReference type="NCBI Taxonomy" id="2718620"/>
    <lineage>
        <taxon>Bacteria</taxon>
        <taxon>Pseudomonadati</taxon>
        <taxon>Thermodesulfobacteriota</taxon>
        <taxon>Desulfovibrionia</taxon>
        <taxon>Desulfovibrionales</taxon>
        <taxon>Desulfovibrionaceae</taxon>
        <taxon>Desulfovibrio</taxon>
    </lineage>
</organism>
<keyword evidence="3" id="KW-0732">Signal</keyword>
<comment type="similarity">
    <text evidence="1">Belongs to the TolB family.</text>
</comment>
<feature type="chain" id="PRO_5029687099" evidence="3">
    <location>
        <begin position="24"/>
        <end position="444"/>
    </location>
</feature>
<dbReference type="SUPFAM" id="SSF82171">
    <property type="entry name" value="DPP6 N-terminal domain-like"/>
    <property type="match status" value="1"/>
</dbReference>
<evidence type="ECO:0000256" key="1">
    <source>
        <dbReference type="ARBA" id="ARBA00009820"/>
    </source>
</evidence>
<evidence type="ECO:0000313" key="5">
    <source>
        <dbReference type="Proteomes" id="UP000503840"/>
    </source>
</evidence>
<proteinExistence type="inferred from homology"/>
<reference evidence="4 5" key="1">
    <citation type="submission" date="2020-05" db="EMBL/GenBank/DDBJ databases">
        <title>Draft genome sequence of Desulfovibrio sp. strain HN2T.</title>
        <authorList>
            <person name="Ueno A."/>
            <person name="Tamazawa S."/>
            <person name="Tamamura S."/>
            <person name="Murakami T."/>
            <person name="Kiyama T."/>
            <person name="Inomata H."/>
            <person name="Amano Y."/>
            <person name="Miyakawa K."/>
            <person name="Tamaki H."/>
            <person name="Naganuma T."/>
            <person name="Kaneko K."/>
        </authorList>
    </citation>
    <scope>NUCLEOTIDE SEQUENCE [LARGE SCALE GENOMIC DNA]</scope>
    <source>
        <strain evidence="4 5">HN2</strain>
    </source>
</reference>
<dbReference type="PANTHER" id="PTHR36842:SF1">
    <property type="entry name" value="PROTEIN TOLB"/>
    <property type="match status" value="1"/>
</dbReference>
<gene>
    <name evidence="4" type="primary">tolB</name>
    <name evidence="4" type="ORF">DSM101010T_06120</name>
</gene>
<dbReference type="InterPro" id="IPR011659">
    <property type="entry name" value="WD40"/>
</dbReference>